<dbReference type="InterPro" id="IPR051331">
    <property type="entry name" value="Chorismate_mutase-related"/>
</dbReference>
<protein>
    <recommendedName>
        <fullName evidence="2">Chorismate mutase domain-containing protein</fullName>
    </recommendedName>
</protein>
<dbReference type="SUPFAM" id="SSF48600">
    <property type="entry name" value="Chorismate mutase II"/>
    <property type="match status" value="1"/>
</dbReference>
<dbReference type="InterPro" id="IPR002701">
    <property type="entry name" value="CM_II_prokaryot"/>
</dbReference>
<dbReference type="EMBL" id="MHKQ01000005">
    <property type="protein sequence ID" value="OGY94635.1"/>
    <property type="molecule type" value="Genomic_DNA"/>
</dbReference>
<dbReference type="GO" id="GO:0009697">
    <property type="term" value="P:salicylic acid biosynthetic process"/>
    <property type="evidence" value="ECO:0007669"/>
    <property type="project" value="TreeGrafter"/>
</dbReference>
<evidence type="ECO:0000256" key="1">
    <source>
        <dbReference type="ARBA" id="ARBA00023235"/>
    </source>
</evidence>
<name>A0A1G2BZP0_9BACT</name>
<gene>
    <name evidence="3" type="ORF">A2406_02300</name>
</gene>
<comment type="caution">
    <text evidence="3">The sequence shown here is derived from an EMBL/GenBank/DDBJ whole genome shotgun (WGS) entry which is preliminary data.</text>
</comment>
<dbReference type="AlphaFoldDB" id="A0A1G2BZP0"/>
<dbReference type="PROSITE" id="PS51168">
    <property type="entry name" value="CHORISMATE_MUT_2"/>
    <property type="match status" value="1"/>
</dbReference>
<dbReference type="Pfam" id="PF01817">
    <property type="entry name" value="CM_2"/>
    <property type="match status" value="1"/>
</dbReference>
<dbReference type="InterPro" id="IPR036979">
    <property type="entry name" value="CM_dom_sf"/>
</dbReference>
<dbReference type="SMART" id="SM00830">
    <property type="entry name" value="CM_2"/>
    <property type="match status" value="1"/>
</dbReference>
<sequence>MIKNNLEKIRKEIDRADQKIIDALALRFKLSKKIARFKNPNKIYDRQREKQIIKNVLTFAQSKNLNKTFIQKIYKEILKESKKQLTNILK</sequence>
<evidence type="ECO:0000259" key="2">
    <source>
        <dbReference type="PROSITE" id="PS51168"/>
    </source>
</evidence>
<keyword evidence="1" id="KW-0413">Isomerase</keyword>
<feature type="domain" description="Chorismate mutase" evidence="2">
    <location>
        <begin position="1"/>
        <end position="89"/>
    </location>
</feature>
<dbReference type="Gene3D" id="1.20.59.10">
    <property type="entry name" value="Chorismate mutase"/>
    <property type="match status" value="1"/>
</dbReference>
<dbReference type="GO" id="GO:0004106">
    <property type="term" value="F:chorismate mutase activity"/>
    <property type="evidence" value="ECO:0007669"/>
    <property type="project" value="InterPro"/>
</dbReference>
<reference evidence="3 4" key="1">
    <citation type="journal article" date="2016" name="Nat. Commun.">
        <title>Thousands of microbial genomes shed light on interconnected biogeochemical processes in an aquifer system.</title>
        <authorList>
            <person name="Anantharaman K."/>
            <person name="Brown C.T."/>
            <person name="Hug L.A."/>
            <person name="Sharon I."/>
            <person name="Castelle C.J."/>
            <person name="Probst A.J."/>
            <person name="Thomas B.C."/>
            <person name="Singh A."/>
            <person name="Wilkins M.J."/>
            <person name="Karaoz U."/>
            <person name="Brodie E.L."/>
            <person name="Williams K.H."/>
            <person name="Hubbard S.S."/>
            <person name="Banfield J.F."/>
        </authorList>
    </citation>
    <scope>NUCLEOTIDE SEQUENCE [LARGE SCALE GENOMIC DNA]</scope>
</reference>
<dbReference type="InterPro" id="IPR036263">
    <property type="entry name" value="Chorismate_II_sf"/>
</dbReference>
<organism evidence="3 4">
    <name type="scientific">Candidatus Komeilibacteria bacterium RIFOXYC1_FULL_37_11</name>
    <dbReference type="NCBI Taxonomy" id="1798555"/>
    <lineage>
        <taxon>Bacteria</taxon>
        <taxon>Candidatus Komeiliibacteriota</taxon>
    </lineage>
</organism>
<dbReference type="PANTHER" id="PTHR38041:SF1">
    <property type="entry name" value="CHORISMATE MUTASE"/>
    <property type="match status" value="1"/>
</dbReference>
<evidence type="ECO:0000313" key="3">
    <source>
        <dbReference type="EMBL" id="OGY94635.1"/>
    </source>
</evidence>
<accession>A0A1G2BZP0</accession>
<proteinExistence type="predicted"/>
<dbReference type="Proteomes" id="UP000177626">
    <property type="component" value="Unassembled WGS sequence"/>
</dbReference>
<dbReference type="GO" id="GO:0046417">
    <property type="term" value="P:chorismate metabolic process"/>
    <property type="evidence" value="ECO:0007669"/>
    <property type="project" value="InterPro"/>
</dbReference>
<evidence type="ECO:0000313" key="4">
    <source>
        <dbReference type="Proteomes" id="UP000177626"/>
    </source>
</evidence>
<dbReference type="PANTHER" id="PTHR38041">
    <property type="entry name" value="CHORISMATE MUTASE"/>
    <property type="match status" value="1"/>
</dbReference>